<protein>
    <submittedName>
        <fullName evidence="2">PadR family transcriptional regulator</fullName>
    </submittedName>
</protein>
<proteinExistence type="predicted"/>
<dbReference type="PANTHER" id="PTHR33169:SF14">
    <property type="entry name" value="TRANSCRIPTIONAL REGULATOR RV3488"/>
    <property type="match status" value="1"/>
</dbReference>
<dbReference type="CDD" id="cd00090">
    <property type="entry name" value="HTH_ARSR"/>
    <property type="match status" value="1"/>
</dbReference>
<dbReference type="InterPro" id="IPR036390">
    <property type="entry name" value="WH_DNA-bd_sf"/>
</dbReference>
<dbReference type="Proteomes" id="UP000285768">
    <property type="component" value="Chromosome"/>
</dbReference>
<dbReference type="PANTHER" id="PTHR33169">
    <property type="entry name" value="PADR-FAMILY TRANSCRIPTIONAL REGULATOR"/>
    <property type="match status" value="1"/>
</dbReference>
<dbReference type="RefSeq" id="WP_128386555.1">
    <property type="nucleotide sequence ID" value="NZ_CP035037.1"/>
</dbReference>
<evidence type="ECO:0000313" key="2">
    <source>
        <dbReference type="EMBL" id="QAB17404.1"/>
    </source>
</evidence>
<feature type="domain" description="Transcription regulator PadR N-terminal" evidence="1">
    <location>
        <begin position="15"/>
        <end position="86"/>
    </location>
</feature>
<organism evidence="2 3">
    <name type="scientific">Leucobacter muris</name>
    <dbReference type="NCBI Taxonomy" id="1935379"/>
    <lineage>
        <taxon>Bacteria</taxon>
        <taxon>Bacillati</taxon>
        <taxon>Actinomycetota</taxon>
        <taxon>Actinomycetes</taxon>
        <taxon>Micrococcales</taxon>
        <taxon>Microbacteriaceae</taxon>
        <taxon>Leucobacter</taxon>
    </lineage>
</organism>
<sequence>MISGDAIRGYIDLMILSLLRRAPSYAYELARQISAVTGADYTIKQTTLYSAVKRLENARLVTSYPGTSQSGKPRTYYRITEAGAGHLSLKVAEWHSTKSVVDRFVAGLDAPLPSIPLEGAAS</sequence>
<dbReference type="InterPro" id="IPR052509">
    <property type="entry name" value="Metal_resp_DNA-bind_regulator"/>
</dbReference>
<reference evidence="2 3" key="1">
    <citation type="submission" date="2019-01" db="EMBL/GenBank/DDBJ databases">
        <title>Leucobacter muris sp. nov. isolated from the nose of a laboratory mouse.</title>
        <authorList>
            <person name="Benga L."/>
            <person name="Sproeer C."/>
            <person name="Schumann P."/>
            <person name="Verbarg S."/>
            <person name="Bunk B."/>
            <person name="Engelhardt E."/>
            <person name="Benten P.M."/>
            <person name="Sager M."/>
        </authorList>
    </citation>
    <scope>NUCLEOTIDE SEQUENCE [LARGE SCALE GENOMIC DNA]</scope>
    <source>
        <strain evidence="2 3">DSM 101948</strain>
    </source>
</reference>
<dbReference type="InterPro" id="IPR011991">
    <property type="entry name" value="ArsR-like_HTH"/>
</dbReference>
<keyword evidence="3" id="KW-1185">Reference proteome</keyword>
<dbReference type="InterPro" id="IPR036388">
    <property type="entry name" value="WH-like_DNA-bd_sf"/>
</dbReference>
<dbReference type="EMBL" id="CP035037">
    <property type="protein sequence ID" value="QAB17404.1"/>
    <property type="molecule type" value="Genomic_DNA"/>
</dbReference>
<accession>A0ABX5QEB1</accession>
<evidence type="ECO:0000313" key="3">
    <source>
        <dbReference type="Proteomes" id="UP000285768"/>
    </source>
</evidence>
<evidence type="ECO:0000259" key="1">
    <source>
        <dbReference type="Pfam" id="PF03551"/>
    </source>
</evidence>
<dbReference type="SUPFAM" id="SSF46785">
    <property type="entry name" value="Winged helix' DNA-binding domain"/>
    <property type="match status" value="1"/>
</dbReference>
<dbReference type="Pfam" id="PF03551">
    <property type="entry name" value="PadR"/>
    <property type="match status" value="1"/>
</dbReference>
<dbReference type="InterPro" id="IPR005149">
    <property type="entry name" value="Tscrpt_reg_PadR_N"/>
</dbReference>
<name>A0ABX5QEB1_9MICO</name>
<gene>
    <name evidence="2" type="ORF">Leucomu_05250</name>
</gene>
<dbReference type="Gene3D" id="1.10.10.10">
    <property type="entry name" value="Winged helix-like DNA-binding domain superfamily/Winged helix DNA-binding domain"/>
    <property type="match status" value="1"/>
</dbReference>